<reference evidence="3 4" key="1">
    <citation type="journal article" date="2024" name="Plant Biotechnol. J.">
        <title>Dendrobium thyrsiflorum genome and its molecular insights into genes involved in important horticultural traits.</title>
        <authorList>
            <person name="Chen B."/>
            <person name="Wang J.Y."/>
            <person name="Zheng P.J."/>
            <person name="Li K.L."/>
            <person name="Liang Y.M."/>
            <person name="Chen X.F."/>
            <person name="Zhang C."/>
            <person name="Zhao X."/>
            <person name="He X."/>
            <person name="Zhang G.Q."/>
            <person name="Liu Z.J."/>
            <person name="Xu Q."/>
        </authorList>
    </citation>
    <scope>NUCLEOTIDE SEQUENCE [LARGE SCALE GENOMIC DNA]</scope>
    <source>
        <strain evidence="3">GZMU011</strain>
    </source>
</reference>
<feature type="region of interest" description="Disordered" evidence="2">
    <location>
        <begin position="1"/>
        <end position="200"/>
    </location>
</feature>
<feature type="compositionally biased region" description="Low complexity" evidence="2">
    <location>
        <begin position="250"/>
        <end position="283"/>
    </location>
</feature>
<dbReference type="Proteomes" id="UP001552299">
    <property type="component" value="Unassembled WGS sequence"/>
</dbReference>
<gene>
    <name evidence="3" type="ORF">M5K25_014553</name>
</gene>
<comment type="similarity">
    <text evidence="1">Belongs to the QWRF family.</text>
</comment>
<comment type="caution">
    <text evidence="3">The sequence shown here is derived from an EMBL/GenBank/DDBJ whole genome shotgun (WGS) entry which is preliminary data.</text>
</comment>
<organism evidence="3 4">
    <name type="scientific">Dendrobium thyrsiflorum</name>
    <name type="common">Pinecone-like raceme dendrobium</name>
    <name type="synonym">Orchid</name>
    <dbReference type="NCBI Taxonomy" id="117978"/>
    <lineage>
        <taxon>Eukaryota</taxon>
        <taxon>Viridiplantae</taxon>
        <taxon>Streptophyta</taxon>
        <taxon>Embryophyta</taxon>
        <taxon>Tracheophyta</taxon>
        <taxon>Spermatophyta</taxon>
        <taxon>Magnoliopsida</taxon>
        <taxon>Liliopsida</taxon>
        <taxon>Asparagales</taxon>
        <taxon>Orchidaceae</taxon>
        <taxon>Epidendroideae</taxon>
        <taxon>Malaxideae</taxon>
        <taxon>Dendrobiinae</taxon>
        <taxon>Dendrobium</taxon>
    </lineage>
</organism>
<evidence type="ECO:0008006" key="5">
    <source>
        <dbReference type="Google" id="ProtNLM"/>
    </source>
</evidence>
<feature type="region of interest" description="Disordered" evidence="2">
    <location>
        <begin position="216"/>
        <end position="292"/>
    </location>
</feature>
<dbReference type="EMBL" id="JANQDX010000011">
    <property type="protein sequence ID" value="KAL0916997.1"/>
    <property type="molecule type" value="Genomic_DNA"/>
</dbReference>
<sequence length="558" mass="60838">MDKRRSISRVASHGSRPTGAAATSFCPSSPSSGGESPTNTTSILHSRSPRRRKHFPETPRKVLRKQRSAEDLQLRGGLWPSAKNNPGAPNTNVIAATLQDHLINDRKNEEEEEEEEEELRIVGFETHAASTFSSRQRARSNSSAFEINISNGRGRRYRPSLSSSASKKKKQPGTPPSPSSSSSSSSSASSFSGPNIPSAARLPFSAQNALAGRRSEFGLDFPSTESDRRDAGTNSRSRAPIKIAGKVVRRSGSPVRRSKSPVLRNSRSPPVPPRNSRSPPVLRHPTSPAKEIISGGMGKIISMGLGGLFRRKSFSGSGVTVASTTTKSSISVAKETAINGLSGRRGMAEGVGSPARGAQAAVELQHELRMAHNHLMQWRFVNGKTVAINSNKWAMAQKALVSAWLGLMELRVAVTQKRLQLANHKLSIRLNILISPQIKAMERWGNYMEKHHMAAISSTRECLHAVVCRLPLTDRAKADPQILSILLRKATNLMAAINGNIAACDSMTQRTVPLVAELAQIVSKEKPLIEECFELLEIFSKLQFREESLRCHLIQLKS</sequence>
<dbReference type="PANTHER" id="PTHR31807">
    <property type="entry name" value="AUGMIN FAMILY MEMBER"/>
    <property type="match status" value="1"/>
</dbReference>
<feature type="compositionally biased region" description="Low complexity" evidence="2">
    <location>
        <begin position="179"/>
        <end position="198"/>
    </location>
</feature>
<evidence type="ECO:0000256" key="1">
    <source>
        <dbReference type="ARBA" id="ARBA00010016"/>
    </source>
</evidence>
<feature type="compositionally biased region" description="Low complexity" evidence="2">
    <location>
        <begin position="133"/>
        <end position="144"/>
    </location>
</feature>
<keyword evidence="4" id="KW-1185">Reference proteome</keyword>
<evidence type="ECO:0000313" key="3">
    <source>
        <dbReference type="EMBL" id="KAL0916997.1"/>
    </source>
</evidence>
<name>A0ABD0UVZ1_DENTH</name>
<dbReference type="Pfam" id="PF04484">
    <property type="entry name" value="QWRF"/>
    <property type="match status" value="1"/>
</dbReference>
<protein>
    <recommendedName>
        <fullName evidence="5">QWRF motif-containing protein 3</fullName>
    </recommendedName>
</protein>
<evidence type="ECO:0000313" key="4">
    <source>
        <dbReference type="Proteomes" id="UP001552299"/>
    </source>
</evidence>
<feature type="compositionally biased region" description="Low complexity" evidence="2">
    <location>
        <begin position="23"/>
        <end position="42"/>
    </location>
</feature>
<proteinExistence type="inferred from homology"/>
<evidence type="ECO:0000256" key="2">
    <source>
        <dbReference type="SAM" id="MobiDB-lite"/>
    </source>
</evidence>
<dbReference type="AlphaFoldDB" id="A0ABD0UVZ1"/>
<accession>A0ABD0UVZ1</accession>
<feature type="compositionally biased region" description="Polar residues" evidence="2">
    <location>
        <begin position="82"/>
        <end position="94"/>
    </location>
</feature>
<dbReference type="PANTHER" id="PTHR31807:SF31">
    <property type="entry name" value="QWRF MOTIF PROTEIN (DUF566)-RELATED"/>
    <property type="match status" value="1"/>
</dbReference>
<dbReference type="InterPro" id="IPR007573">
    <property type="entry name" value="QWRF"/>
</dbReference>